<dbReference type="PROSITE" id="PS51987">
    <property type="entry name" value="GS_CATALYTIC"/>
    <property type="match status" value="1"/>
</dbReference>
<evidence type="ECO:0000313" key="9">
    <source>
        <dbReference type="EMBL" id="CAH1801488.1"/>
    </source>
</evidence>
<reference evidence="9" key="1">
    <citation type="submission" date="2022-03" db="EMBL/GenBank/DDBJ databases">
        <authorList>
            <person name="Martin C."/>
        </authorList>
    </citation>
    <scope>NUCLEOTIDE SEQUENCE</scope>
</reference>
<dbReference type="EMBL" id="CAIIXF020000012">
    <property type="protein sequence ID" value="CAH1801488.1"/>
    <property type="molecule type" value="Genomic_DNA"/>
</dbReference>
<comment type="similarity">
    <text evidence="1 6 7">Belongs to the glutamine synthetase family.</text>
</comment>
<comment type="function">
    <text evidence="2">May act as a component of the cytoskeleton or as a chaperone for the reorganization of intermediate filament proteins during terminal differentiation in the lens. Does not seem to have enzymatic activity.</text>
</comment>
<protein>
    <recommendedName>
        <fullName evidence="4">Lengsin</fullName>
    </recommendedName>
    <alternativeName>
        <fullName evidence="5">Glutamate-ammonia ligase domain-containing protein 1</fullName>
    </alternativeName>
</protein>
<dbReference type="Gene3D" id="3.30.590.10">
    <property type="entry name" value="Glutamine synthetase/guanido kinase, catalytic domain"/>
    <property type="match status" value="1"/>
</dbReference>
<dbReference type="GO" id="GO:0006542">
    <property type="term" value="P:glutamine biosynthetic process"/>
    <property type="evidence" value="ECO:0007669"/>
    <property type="project" value="InterPro"/>
</dbReference>
<dbReference type="PANTHER" id="PTHR43407:SF1">
    <property type="entry name" value="LENGSIN"/>
    <property type="match status" value="1"/>
</dbReference>
<keyword evidence="10" id="KW-1185">Reference proteome</keyword>
<dbReference type="InterPro" id="IPR014746">
    <property type="entry name" value="Gln_synth/guanido_kin_cat_dom"/>
</dbReference>
<comment type="subunit">
    <text evidence="3">Dodecamer. Interacts with BFSP2 and VIM.</text>
</comment>
<evidence type="ECO:0000256" key="4">
    <source>
        <dbReference type="ARBA" id="ARBA00039404"/>
    </source>
</evidence>
<sequence>MNGTLDIKDFDYVRFTSADYYGLPRGKVIPKPHLNDALENGIQIYCGILGMGLSGALKAFEPEVIERKFGNCYLKPDISTLRPIPWASMAHRRVGEVMCDLYWDSGFNSPIDAAPREVARQQLIRLDDMGYSLKSGWELEFHLFDADKKTPIYHGKTGYFNQSIFTEFGEILFPLEENLRKIGVDMEALMTEFVDGQFEFTTAPKYGLRSADDAYVAKYAIKEVTKKIGYVASFMTKNSPDAGCGLHFNFSLLDKAGKNAFYDPETSNKLSSVAEHWIAGLMSHARAIFVLHSPTVNCFRRVGFPLAPCKANWGIEDRFASLRVKVNGEKSTYMENRMGGGLGNPYLIVAATLAAGIDGLQRKLKLPAENDPNALDIPRNIQEGIEALREDKIICEALGEQFVRFFTETKLEAEASFLDTGIPETAEAYGKERDFYMDLL</sequence>
<dbReference type="AlphaFoldDB" id="A0A8S4QAA4"/>
<dbReference type="PANTHER" id="PTHR43407">
    <property type="entry name" value="GLUTAMINE SYNTHETASE"/>
    <property type="match status" value="1"/>
</dbReference>
<evidence type="ECO:0000256" key="5">
    <source>
        <dbReference type="ARBA" id="ARBA00042675"/>
    </source>
</evidence>
<dbReference type="InterPro" id="IPR036651">
    <property type="entry name" value="Gln_synt_N_sf"/>
</dbReference>
<name>A0A8S4QAA4_OWEFU</name>
<dbReference type="GO" id="GO:0005737">
    <property type="term" value="C:cytoplasm"/>
    <property type="evidence" value="ECO:0007669"/>
    <property type="project" value="TreeGrafter"/>
</dbReference>
<evidence type="ECO:0000256" key="6">
    <source>
        <dbReference type="PROSITE-ProRule" id="PRU01331"/>
    </source>
</evidence>
<evidence type="ECO:0000259" key="8">
    <source>
        <dbReference type="PROSITE" id="PS51987"/>
    </source>
</evidence>
<evidence type="ECO:0000256" key="2">
    <source>
        <dbReference type="ARBA" id="ARBA00037583"/>
    </source>
</evidence>
<dbReference type="GO" id="GO:0004356">
    <property type="term" value="F:glutamine synthetase activity"/>
    <property type="evidence" value="ECO:0007669"/>
    <property type="project" value="InterPro"/>
</dbReference>
<evidence type="ECO:0000256" key="7">
    <source>
        <dbReference type="RuleBase" id="RU000384"/>
    </source>
</evidence>
<comment type="caution">
    <text evidence="9">The sequence shown here is derived from an EMBL/GenBank/DDBJ whole genome shotgun (WGS) entry which is preliminary data.</text>
</comment>
<accession>A0A8S4QAA4</accession>
<dbReference type="Gene3D" id="3.10.20.70">
    <property type="entry name" value="Glutamine synthetase, N-terminal domain"/>
    <property type="match status" value="1"/>
</dbReference>
<dbReference type="Proteomes" id="UP000749559">
    <property type="component" value="Unassembled WGS sequence"/>
</dbReference>
<dbReference type="GO" id="GO:0016020">
    <property type="term" value="C:membrane"/>
    <property type="evidence" value="ECO:0007669"/>
    <property type="project" value="TreeGrafter"/>
</dbReference>
<dbReference type="InterPro" id="IPR008146">
    <property type="entry name" value="Gln_synth_cat_dom"/>
</dbReference>
<proteinExistence type="inferred from homology"/>
<organism evidence="9 10">
    <name type="scientific">Owenia fusiformis</name>
    <name type="common">Polychaete worm</name>
    <dbReference type="NCBI Taxonomy" id="6347"/>
    <lineage>
        <taxon>Eukaryota</taxon>
        <taxon>Metazoa</taxon>
        <taxon>Spiralia</taxon>
        <taxon>Lophotrochozoa</taxon>
        <taxon>Annelida</taxon>
        <taxon>Polychaeta</taxon>
        <taxon>Sedentaria</taxon>
        <taxon>Canalipalpata</taxon>
        <taxon>Sabellida</taxon>
        <taxon>Oweniida</taxon>
        <taxon>Oweniidae</taxon>
        <taxon>Owenia</taxon>
    </lineage>
</organism>
<feature type="domain" description="GS catalytic" evidence="8">
    <location>
        <begin position="115"/>
        <end position="440"/>
    </location>
</feature>
<dbReference type="SUPFAM" id="SSF55931">
    <property type="entry name" value="Glutamine synthetase/guanido kinase"/>
    <property type="match status" value="1"/>
</dbReference>
<gene>
    <name evidence="9" type="ORF">OFUS_LOCUS25276</name>
</gene>
<evidence type="ECO:0000313" key="10">
    <source>
        <dbReference type="Proteomes" id="UP000749559"/>
    </source>
</evidence>
<evidence type="ECO:0000256" key="3">
    <source>
        <dbReference type="ARBA" id="ARBA00038790"/>
    </source>
</evidence>
<dbReference type="OrthoDB" id="77835at2759"/>
<evidence type="ECO:0000256" key="1">
    <source>
        <dbReference type="ARBA" id="ARBA00009897"/>
    </source>
</evidence>
<dbReference type="Pfam" id="PF00120">
    <property type="entry name" value="Gln-synt_C"/>
    <property type="match status" value="1"/>
</dbReference>
<dbReference type="SMART" id="SM01230">
    <property type="entry name" value="Gln-synt_C"/>
    <property type="match status" value="1"/>
</dbReference>
<dbReference type="SUPFAM" id="SSF54368">
    <property type="entry name" value="Glutamine synthetase, N-terminal domain"/>
    <property type="match status" value="1"/>
</dbReference>